<dbReference type="InterPro" id="IPR013780">
    <property type="entry name" value="Glyco_hydro_b"/>
</dbReference>
<dbReference type="InterPro" id="IPR045857">
    <property type="entry name" value="O16G_dom_2"/>
</dbReference>
<gene>
    <name evidence="5" type="ORF">DJ018_06925</name>
</gene>
<dbReference type="GO" id="GO:0004556">
    <property type="term" value="F:alpha-amylase activity"/>
    <property type="evidence" value="ECO:0007669"/>
    <property type="project" value="TreeGrafter"/>
</dbReference>
<keyword evidence="6" id="KW-1185">Reference proteome</keyword>
<comment type="similarity">
    <text evidence="1">Belongs to the glycosyl hydrolase 13 family.</text>
</comment>
<dbReference type="PANTHER" id="PTHR10357:SF179">
    <property type="entry name" value="NEUTRAL AND BASIC AMINO ACID TRANSPORT PROTEIN RBAT"/>
    <property type="match status" value="1"/>
</dbReference>
<evidence type="ECO:0000259" key="4">
    <source>
        <dbReference type="SMART" id="SM00642"/>
    </source>
</evidence>
<evidence type="ECO:0000313" key="6">
    <source>
        <dbReference type="Proteomes" id="UP000249725"/>
    </source>
</evidence>
<dbReference type="RefSeq" id="WP_111514104.1">
    <property type="nucleotide sequence ID" value="NZ_QFYR01000001.1"/>
</dbReference>
<accession>A0A328ARI2</accession>
<dbReference type="Gene3D" id="3.20.20.80">
    <property type="entry name" value="Glycosidases"/>
    <property type="match status" value="1"/>
</dbReference>
<dbReference type="AlphaFoldDB" id="A0A328ARI2"/>
<dbReference type="Gene3D" id="3.90.400.10">
    <property type="entry name" value="Oligo-1,6-glucosidase, Domain 2"/>
    <property type="match status" value="1"/>
</dbReference>
<name>A0A328ARI2_9CAUL</name>
<organism evidence="5 6">
    <name type="scientific">Phenylobacterium deserti</name>
    <dbReference type="NCBI Taxonomy" id="1914756"/>
    <lineage>
        <taxon>Bacteria</taxon>
        <taxon>Pseudomonadati</taxon>
        <taxon>Pseudomonadota</taxon>
        <taxon>Alphaproteobacteria</taxon>
        <taxon>Caulobacterales</taxon>
        <taxon>Caulobacteraceae</taxon>
        <taxon>Phenylobacterium</taxon>
    </lineage>
</organism>
<reference evidence="6" key="1">
    <citation type="submission" date="2018-05" db="EMBL/GenBank/DDBJ databases">
        <authorList>
            <person name="Li X."/>
        </authorList>
    </citation>
    <scope>NUCLEOTIDE SEQUENCE [LARGE SCALE GENOMIC DNA]</scope>
    <source>
        <strain evidence="6">YIM 73061</strain>
    </source>
</reference>
<dbReference type="Proteomes" id="UP000249725">
    <property type="component" value="Unassembled WGS sequence"/>
</dbReference>
<dbReference type="InterPro" id="IPR017853">
    <property type="entry name" value="GH"/>
</dbReference>
<dbReference type="InterPro" id="IPR006047">
    <property type="entry name" value="GH13_cat_dom"/>
</dbReference>
<dbReference type="EMBL" id="QFYR01000001">
    <property type="protein sequence ID" value="RAK57653.1"/>
    <property type="molecule type" value="Genomic_DNA"/>
</dbReference>
<dbReference type="CDD" id="cd11330">
    <property type="entry name" value="AmyAc_OligoGlu"/>
    <property type="match status" value="1"/>
</dbReference>
<feature type="domain" description="Glycosyl hydrolase family 13 catalytic" evidence="4">
    <location>
        <begin position="13"/>
        <end position="452"/>
    </location>
</feature>
<dbReference type="OrthoDB" id="9805159at2"/>
<dbReference type="PANTHER" id="PTHR10357">
    <property type="entry name" value="ALPHA-AMYLASE FAMILY MEMBER"/>
    <property type="match status" value="1"/>
</dbReference>
<dbReference type="Pfam" id="PF00128">
    <property type="entry name" value="Alpha-amylase"/>
    <property type="match status" value="1"/>
</dbReference>
<evidence type="ECO:0000313" key="5">
    <source>
        <dbReference type="EMBL" id="RAK57653.1"/>
    </source>
</evidence>
<dbReference type="SUPFAM" id="SSF51445">
    <property type="entry name" value="(Trans)glycosidases"/>
    <property type="match status" value="1"/>
</dbReference>
<keyword evidence="2" id="KW-0378">Hydrolase</keyword>
<dbReference type="FunFam" id="3.90.400.10:FF:000002">
    <property type="entry name" value="Sucrose isomerase"/>
    <property type="match status" value="1"/>
</dbReference>
<dbReference type="Gene3D" id="2.60.40.1180">
    <property type="entry name" value="Golgi alpha-mannosidase II"/>
    <property type="match status" value="1"/>
</dbReference>
<keyword evidence="3" id="KW-0326">Glycosidase</keyword>
<evidence type="ECO:0000256" key="1">
    <source>
        <dbReference type="ARBA" id="ARBA00008061"/>
    </source>
</evidence>
<dbReference type="SMART" id="SM00642">
    <property type="entry name" value="Aamy"/>
    <property type="match status" value="1"/>
</dbReference>
<protein>
    <submittedName>
        <fullName evidence="5">Alpha-glucosidase</fullName>
    </submittedName>
</protein>
<comment type="caution">
    <text evidence="5">The sequence shown here is derived from an EMBL/GenBank/DDBJ whole genome shotgun (WGS) entry which is preliminary data.</text>
</comment>
<evidence type="ECO:0000256" key="2">
    <source>
        <dbReference type="ARBA" id="ARBA00022801"/>
    </source>
</evidence>
<proteinExistence type="inferred from homology"/>
<sequence>MTQTWWRGAVLYHVYVRSFFDSDGDGHGDLPGVAAKLDYIQSLGVDGIWLSPIHPSPNRDWGYDIADYQGVQADYGTLDDFEDLLEAAHARGLKVVLDEVLSHTSDEHPWFVESLTGGAAGPKADWYVWADPKVDGTAPNNWLSVFGGPAWAYQPARRQHYHHKFLRQQPKLNWRNADAREAALSVLDLWLERGVDGFRLDVAGTYLHDEALTDNPPAEKTERAFRHASDLQRHLYDSNLPENVKVLDLIRRRVEAHDGKNGGDRFVFGEFSEEEERCGAYLSAEDGLHSAYTFVLLTADQLTPQTFREHYATFERFPAHWPTISFSNHDVPRTVSRFGGDGSPEFAKLMFALLVSLKGTTLIYQGEELGLPQAQLARDQLRDPVGDLYWPYVGGRDGCRTPMPWNGSDNLGFTDGTPWLPAAAEHASLTVEEQENDPDSPLAFAREMVAFRKASPTMTHGDIAFLDVPTPVLAFVRRSETGAIACVFNLSAEPQIVHHDQLEDGDLWPLRSGEADLRGGSLGLSPWAAAFLSLPREFAAD</sequence>
<dbReference type="SUPFAM" id="SSF51011">
    <property type="entry name" value="Glycosyl hydrolase domain"/>
    <property type="match status" value="1"/>
</dbReference>
<dbReference type="GO" id="GO:0009313">
    <property type="term" value="P:oligosaccharide catabolic process"/>
    <property type="evidence" value="ECO:0007669"/>
    <property type="project" value="TreeGrafter"/>
</dbReference>
<evidence type="ECO:0000256" key="3">
    <source>
        <dbReference type="ARBA" id="ARBA00023295"/>
    </source>
</evidence>